<feature type="compositionally biased region" description="Polar residues" evidence="1">
    <location>
        <begin position="27"/>
        <end position="52"/>
    </location>
</feature>
<evidence type="ECO:0000313" key="3">
    <source>
        <dbReference type="Proteomes" id="UP001595075"/>
    </source>
</evidence>
<reference evidence="2 3" key="1">
    <citation type="journal article" date="2024" name="Commun. Biol.">
        <title>Comparative genomic analysis of thermophilic fungi reveals convergent evolutionary adaptations and gene losses.</title>
        <authorList>
            <person name="Steindorff A.S."/>
            <person name="Aguilar-Pontes M.V."/>
            <person name="Robinson A.J."/>
            <person name="Andreopoulos B."/>
            <person name="LaButti K."/>
            <person name="Kuo A."/>
            <person name="Mondo S."/>
            <person name="Riley R."/>
            <person name="Otillar R."/>
            <person name="Haridas S."/>
            <person name="Lipzen A."/>
            <person name="Grimwood J."/>
            <person name="Schmutz J."/>
            <person name="Clum A."/>
            <person name="Reid I.D."/>
            <person name="Moisan M.C."/>
            <person name="Butler G."/>
            <person name="Nguyen T.T.M."/>
            <person name="Dewar K."/>
            <person name="Conant G."/>
            <person name="Drula E."/>
            <person name="Henrissat B."/>
            <person name="Hansel C."/>
            <person name="Singer S."/>
            <person name="Hutchinson M.I."/>
            <person name="de Vries R.P."/>
            <person name="Natvig D.O."/>
            <person name="Powell A.J."/>
            <person name="Tsang A."/>
            <person name="Grigoriev I.V."/>
        </authorList>
    </citation>
    <scope>NUCLEOTIDE SEQUENCE [LARGE SCALE GENOMIC DNA]</scope>
    <source>
        <strain evidence="2 3">CBS 494.80</strain>
    </source>
</reference>
<dbReference type="Proteomes" id="UP001595075">
    <property type="component" value="Unassembled WGS sequence"/>
</dbReference>
<evidence type="ECO:0000313" key="2">
    <source>
        <dbReference type="EMBL" id="KAL2070664.1"/>
    </source>
</evidence>
<keyword evidence="3" id="KW-1185">Reference proteome</keyword>
<dbReference type="EMBL" id="JAZHXI010000006">
    <property type="protein sequence ID" value="KAL2070664.1"/>
    <property type="molecule type" value="Genomic_DNA"/>
</dbReference>
<proteinExistence type="predicted"/>
<comment type="caution">
    <text evidence="2">The sequence shown here is derived from an EMBL/GenBank/DDBJ whole genome shotgun (WGS) entry which is preliminary data.</text>
</comment>
<gene>
    <name evidence="2" type="ORF">VTL71DRAFT_13690</name>
</gene>
<feature type="region of interest" description="Disordered" evidence="1">
    <location>
        <begin position="1"/>
        <end position="52"/>
    </location>
</feature>
<feature type="compositionally biased region" description="Pro residues" evidence="1">
    <location>
        <begin position="1"/>
        <end position="13"/>
    </location>
</feature>
<name>A0ABR4CLM9_9HELO</name>
<protein>
    <submittedName>
        <fullName evidence="2">Uncharacterized protein</fullName>
    </submittedName>
</protein>
<evidence type="ECO:0000256" key="1">
    <source>
        <dbReference type="SAM" id="MobiDB-lite"/>
    </source>
</evidence>
<organism evidence="2 3">
    <name type="scientific">Oculimacula yallundae</name>
    <dbReference type="NCBI Taxonomy" id="86028"/>
    <lineage>
        <taxon>Eukaryota</taxon>
        <taxon>Fungi</taxon>
        <taxon>Dikarya</taxon>
        <taxon>Ascomycota</taxon>
        <taxon>Pezizomycotina</taxon>
        <taxon>Leotiomycetes</taxon>
        <taxon>Helotiales</taxon>
        <taxon>Ploettnerulaceae</taxon>
        <taxon>Oculimacula</taxon>
    </lineage>
</organism>
<accession>A0ABR4CLM9</accession>
<sequence length="293" mass="32966">MPPKRPGTSPPPKVQTTKRKVVGKSADGNNVNSSSMNDQTGSPEDTAPDNGNTWDDHDQICLEYTDGDEITCAKRAEMFFGCSVYQLLDGVTVQIYPERMLYDEHGDVVVINTCWPHRFCKKLKILLCVAGLWQNKDLLNHALNAARRVRLGLRIKRARNTMPTAVLRHLERYFEQDLSDAESGVERAIGDVYGHNIRDIGLISFIQQAYDENPKPGNDKDEVGVVGHDITVVEKAWDLYASSSKMLSAQFKTTEEYCKIARGILGGPTRVQILDEKKRHIMAKRDFMVKRGS</sequence>